<accession>A0A5J4WUV2</accession>
<dbReference type="Proteomes" id="UP000324800">
    <property type="component" value="Unassembled WGS sequence"/>
</dbReference>
<organism evidence="7 8">
    <name type="scientific">Streblomastix strix</name>
    <dbReference type="NCBI Taxonomy" id="222440"/>
    <lineage>
        <taxon>Eukaryota</taxon>
        <taxon>Metamonada</taxon>
        <taxon>Preaxostyla</taxon>
        <taxon>Oxymonadida</taxon>
        <taxon>Streblomastigidae</taxon>
        <taxon>Streblomastix</taxon>
    </lineage>
</organism>
<keyword evidence="4" id="KW-0969">Cilium</keyword>
<keyword evidence="3" id="KW-0677">Repeat</keyword>
<dbReference type="PROSITE" id="PS51450">
    <property type="entry name" value="LRR"/>
    <property type="match status" value="2"/>
</dbReference>
<reference evidence="7 8" key="1">
    <citation type="submission" date="2019-03" db="EMBL/GenBank/DDBJ databases">
        <title>Single cell metagenomics reveals metabolic interactions within the superorganism composed of flagellate Streblomastix strix and complex community of Bacteroidetes bacteria on its surface.</title>
        <authorList>
            <person name="Treitli S.C."/>
            <person name="Kolisko M."/>
            <person name="Husnik F."/>
            <person name="Keeling P."/>
            <person name="Hampl V."/>
        </authorList>
    </citation>
    <scope>NUCLEOTIDE SEQUENCE [LARGE SCALE GENOMIC DNA]</scope>
    <source>
        <strain evidence="7">ST1C</strain>
    </source>
</reference>
<feature type="region of interest" description="Disordered" evidence="6">
    <location>
        <begin position="450"/>
        <end position="471"/>
    </location>
</feature>
<evidence type="ECO:0000313" key="7">
    <source>
        <dbReference type="EMBL" id="KAA6398583.1"/>
    </source>
</evidence>
<protein>
    <submittedName>
        <fullName evidence="7">Putative outer arm dynein light chain 1</fullName>
    </submittedName>
</protein>
<dbReference type="PANTHER" id="PTHR45973">
    <property type="entry name" value="PROTEIN PHOSPHATASE 1 REGULATORY SUBUNIT SDS22-RELATED"/>
    <property type="match status" value="1"/>
</dbReference>
<feature type="region of interest" description="Disordered" evidence="6">
    <location>
        <begin position="502"/>
        <end position="527"/>
    </location>
</feature>
<dbReference type="SMART" id="SM00365">
    <property type="entry name" value="LRR_SD22"/>
    <property type="match status" value="2"/>
</dbReference>
<dbReference type="OrthoDB" id="1904536at2759"/>
<feature type="compositionally biased region" description="Basic and acidic residues" evidence="6">
    <location>
        <begin position="457"/>
        <end position="471"/>
    </location>
</feature>
<comment type="caution">
    <text evidence="7">The sequence shown here is derived from an EMBL/GenBank/DDBJ whole genome shotgun (WGS) entry which is preliminary data.</text>
</comment>
<evidence type="ECO:0000256" key="3">
    <source>
        <dbReference type="ARBA" id="ARBA00022737"/>
    </source>
</evidence>
<dbReference type="PANTHER" id="PTHR45973:SF9">
    <property type="entry name" value="LEUCINE-RICH REPEAT-CONTAINING PROTEIN 46"/>
    <property type="match status" value="1"/>
</dbReference>
<evidence type="ECO:0000256" key="1">
    <source>
        <dbReference type="ARBA" id="ARBA00004138"/>
    </source>
</evidence>
<proteinExistence type="predicted"/>
<comment type="subcellular location">
    <subcellularLocation>
        <location evidence="1">Cell projection</location>
        <location evidence="1">Cilium</location>
    </subcellularLocation>
</comment>
<feature type="region of interest" description="Disordered" evidence="6">
    <location>
        <begin position="338"/>
        <end position="421"/>
    </location>
</feature>
<evidence type="ECO:0000256" key="5">
    <source>
        <dbReference type="ARBA" id="ARBA00023273"/>
    </source>
</evidence>
<evidence type="ECO:0000256" key="4">
    <source>
        <dbReference type="ARBA" id="ARBA00023069"/>
    </source>
</evidence>
<dbReference type="Gene3D" id="3.80.10.10">
    <property type="entry name" value="Ribonuclease Inhibitor"/>
    <property type="match status" value="2"/>
</dbReference>
<evidence type="ECO:0000256" key="2">
    <source>
        <dbReference type="ARBA" id="ARBA00022614"/>
    </source>
</evidence>
<evidence type="ECO:0000313" key="8">
    <source>
        <dbReference type="Proteomes" id="UP000324800"/>
    </source>
</evidence>
<dbReference type="EMBL" id="SNRW01000925">
    <property type="protein sequence ID" value="KAA6398583.1"/>
    <property type="molecule type" value="Genomic_DNA"/>
</dbReference>
<feature type="compositionally biased region" description="Basic and acidic residues" evidence="6">
    <location>
        <begin position="361"/>
        <end position="381"/>
    </location>
</feature>
<feature type="compositionally biased region" description="Basic and acidic residues" evidence="6">
    <location>
        <begin position="507"/>
        <end position="527"/>
    </location>
</feature>
<sequence>MSLTIKSTSSFDDQVEDVSWTQAIKKEADSIPRITADTLKKLCKKHDLFQTPYLNDKLYLHYQAFRKIENLDGYSAVKALWLQGNIISRIENLEPCPELRCLYLQDNAIEVIENLEPVPLLDSINLNNNRVREITGISVVPLLHTLSLVNNNIGSVAAMEGIRGHPHLGILDLSDNSLPEEDAQALVDLLSTLPNLAVLRLVGNPILRAPEFHIRKKIILGCKRLTYLDDRPVFDWERLLVEAWGRGETREEKLQFEQEERIRQGAEKKERDRRNLAAMTMLMEDGKSRLLSLEMEEERSGVKSEELDKIRNWKPNSDFGDDYNEFSKEREQFLKAKKEIEEDDKQEKVEEDEEEQEEEQQQDKQKEKEVNDNEQQKKNQKEEDDEMEIERLLNEVDREKKKDQEKKNKDEKEQDQQTVQIQEIINVLRIEEKSKDEEKIDEIVADEAVAETSNNKSNEDQINNKDKDIDNKEQLDAMKGIVEKRGQAYLIKEDNKILQNGISETENEAKKNEEEVKNDQETSAEEKQMMKRLINEMKTDEVD</sequence>
<keyword evidence="5" id="KW-0966">Cell projection</keyword>
<dbReference type="InterPro" id="IPR032675">
    <property type="entry name" value="LRR_dom_sf"/>
</dbReference>
<name>A0A5J4WUV2_9EUKA</name>
<gene>
    <name evidence="7" type="ORF">EZS28_005891</name>
</gene>
<keyword evidence="2" id="KW-0433">Leucine-rich repeat</keyword>
<evidence type="ECO:0000256" key="6">
    <source>
        <dbReference type="SAM" id="MobiDB-lite"/>
    </source>
</evidence>
<dbReference type="AlphaFoldDB" id="A0A5J4WUV2"/>
<feature type="compositionally biased region" description="Acidic residues" evidence="6">
    <location>
        <begin position="349"/>
        <end position="360"/>
    </location>
</feature>
<dbReference type="InterPro" id="IPR001611">
    <property type="entry name" value="Leu-rich_rpt"/>
</dbReference>
<dbReference type="InterPro" id="IPR050576">
    <property type="entry name" value="Cilia_flagella_integrity"/>
</dbReference>
<feature type="compositionally biased region" description="Basic and acidic residues" evidence="6">
    <location>
        <begin position="389"/>
        <end position="415"/>
    </location>
</feature>
<dbReference type="SUPFAM" id="SSF52075">
    <property type="entry name" value="Outer arm dynein light chain 1"/>
    <property type="match status" value="1"/>
</dbReference>
<feature type="compositionally biased region" description="Basic and acidic residues" evidence="6">
    <location>
        <begin position="338"/>
        <end position="348"/>
    </location>
</feature>